<evidence type="ECO:0000256" key="11">
    <source>
        <dbReference type="PROSITE-ProRule" id="PRU01360"/>
    </source>
</evidence>
<evidence type="ECO:0000256" key="10">
    <source>
        <dbReference type="ARBA" id="ARBA00023237"/>
    </source>
</evidence>
<dbReference type="SUPFAM" id="SSF56935">
    <property type="entry name" value="Porins"/>
    <property type="match status" value="1"/>
</dbReference>
<accession>A0ABY7TMG8</accession>
<evidence type="ECO:0000256" key="1">
    <source>
        <dbReference type="ARBA" id="ARBA00004571"/>
    </source>
</evidence>
<dbReference type="EMBL" id="CP117411">
    <property type="protein sequence ID" value="WCT74431.1"/>
    <property type="molecule type" value="Genomic_DNA"/>
</dbReference>
<dbReference type="InterPro" id="IPR036942">
    <property type="entry name" value="Beta-barrel_TonB_sf"/>
</dbReference>
<keyword evidence="13" id="KW-0732">Signal</keyword>
<comment type="subcellular location">
    <subcellularLocation>
        <location evidence="1 11">Cell outer membrane</location>
        <topology evidence="1 11">Multi-pass membrane protein</topology>
    </subcellularLocation>
</comment>
<keyword evidence="9 11" id="KW-0472">Membrane</keyword>
<evidence type="ECO:0000256" key="7">
    <source>
        <dbReference type="ARBA" id="ARBA00023065"/>
    </source>
</evidence>
<evidence type="ECO:0000256" key="2">
    <source>
        <dbReference type="ARBA" id="ARBA00022448"/>
    </source>
</evidence>
<evidence type="ECO:0000259" key="15">
    <source>
        <dbReference type="Pfam" id="PF07715"/>
    </source>
</evidence>
<evidence type="ECO:0000256" key="6">
    <source>
        <dbReference type="ARBA" id="ARBA00023004"/>
    </source>
</evidence>
<keyword evidence="5 11" id="KW-0812">Transmembrane</keyword>
<dbReference type="Proteomes" id="UP001220395">
    <property type="component" value="Chromosome"/>
</dbReference>
<evidence type="ECO:0000256" key="5">
    <source>
        <dbReference type="ARBA" id="ARBA00022692"/>
    </source>
</evidence>
<evidence type="ECO:0000256" key="4">
    <source>
        <dbReference type="ARBA" id="ARBA00022496"/>
    </source>
</evidence>
<dbReference type="PANTHER" id="PTHR32552:SF81">
    <property type="entry name" value="TONB-DEPENDENT OUTER MEMBRANE RECEPTOR"/>
    <property type="match status" value="1"/>
</dbReference>
<comment type="similarity">
    <text evidence="11 12">Belongs to the TonB-dependent receptor family.</text>
</comment>
<keyword evidence="7" id="KW-0406">Ion transport</keyword>
<feature type="domain" description="TonB-dependent receptor-like beta-barrel" evidence="14">
    <location>
        <begin position="319"/>
        <end position="753"/>
    </location>
</feature>
<dbReference type="InterPro" id="IPR012910">
    <property type="entry name" value="Plug_dom"/>
</dbReference>
<dbReference type="Gene3D" id="2.40.170.20">
    <property type="entry name" value="TonB-dependent receptor, beta-barrel domain"/>
    <property type="match status" value="1"/>
</dbReference>
<dbReference type="InterPro" id="IPR039426">
    <property type="entry name" value="TonB-dep_rcpt-like"/>
</dbReference>
<protein>
    <submittedName>
        <fullName evidence="16">TonB-dependent receptor</fullName>
    </submittedName>
</protein>
<evidence type="ECO:0000313" key="16">
    <source>
        <dbReference type="EMBL" id="WCT74431.1"/>
    </source>
</evidence>
<dbReference type="Pfam" id="PF07715">
    <property type="entry name" value="Plug"/>
    <property type="match status" value="1"/>
</dbReference>
<keyword evidence="10 11" id="KW-0998">Cell outer membrane</keyword>
<dbReference type="PANTHER" id="PTHR32552">
    <property type="entry name" value="FERRICHROME IRON RECEPTOR-RELATED"/>
    <property type="match status" value="1"/>
</dbReference>
<evidence type="ECO:0000256" key="9">
    <source>
        <dbReference type="ARBA" id="ARBA00023136"/>
    </source>
</evidence>
<sequence length="814" mass="87342">MTCYRNLFLTTCAIAAAAGWTAPAFAQQAAAPAEARPAPPENGEILVTARKRQESILEVPVVLTAIGEAQLGRLQTTEIADLPKLVPGLQLGNSLLSIGTLATIRGIGTSSNDPGIDQSVSLNIDGLALGNGLAFWSGLFDLQQIEVLKGPQALFFGKSSPGGVISLRTADPTDKVEVIGRAAYEFEGDEGRGELVLSGPLGDTLKARVAGQFATGRGYFRNEAIAGTGLGARNPDHRRETRPRNYVVRGTVLWQPASAFTARLKVNVAHDRATNAEAFQLSSCPDGLNRTVAPNNIPFIVGDNCKLDRNVRVTYLDPAAFPGVPNNGTPFLKNDQRFGTLELNYDLSPQLALTSVTAYYDLSSRSMVSASHGAVASTTLGIDNRFKRRDFTEELRLNSDFDGALNFTLGGFYQDASIFDRVNIRGNRALPAPIPFINAQGSTAVDIKTYSLFGQLRWKILPRLELAGGARWTDETRSEDVFNYLTNLPVTVANPRIKANNIAPEATLTYTPTDDLTIFGAYKRGFKSGSFTIATVPLPGADNAFGDEKVEGGEVGLKARLLDRSLLLNVAAYDYRYTGLQVGTTQPAVGGLPIIRTVNAGSARAYGVDFDASYRPRNVPGLGLNGAVNFNRGRYKTLNNVPCYGGQTVAEGCNQFRNPATGRFTAQDLSGTPLIRAPRWQATFGFDYEMAVGGNLRLTFANSNQYSSRFATLLAFGDPAQGKYQGRFVKSDLSLALGGADDRWEVALVGKNVTDRITAGNCSISDYAGGSTNLNGQITGSTGPGPAGRSEKGCFTDRGRSVWLRLTLRPLANR</sequence>
<proteinExistence type="inferred from homology"/>
<evidence type="ECO:0000256" key="3">
    <source>
        <dbReference type="ARBA" id="ARBA00022452"/>
    </source>
</evidence>
<evidence type="ECO:0000256" key="13">
    <source>
        <dbReference type="SAM" id="SignalP"/>
    </source>
</evidence>
<feature type="domain" description="TonB-dependent receptor plug" evidence="15">
    <location>
        <begin position="57"/>
        <end position="164"/>
    </location>
</feature>
<dbReference type="InterPro" id="IPR000531">
    <property type="entry name" value="Beta-barrel_TonB"/>
</dbReference>
<keyword evidence="6" id="KW-0408">Iron</keyword>
<dbReference type="InterPro" id="IPR006311">
    <property type="entry name" value="TAT_signal"/>
</dbReference>
<feature type="chain" id="PRO_5047351949" evidence="13">
    <location>
        <begin position="27"/>
        <end position="814"/>
    </location>
</feature>
<evidence type="ECO:0000259" key="14">
    <source>
        <dbReference type="Pfam" id="PF00593"/>
    </source>
</evidence>
<feature type="signal peptide" evidence="13">
    <location>
        <begin position="1"/>
        <end position="26"/>
    </location>
</feature>
<keyword evidence="17" id="KW-1185">Reference proteome</keyword>
<gene>
    <name evidence="16" type="ORF">PQ455_04155</name>
</gene>
<evidence type="ECO:0000256" key="12">
    <source>
        <dbReference type="RuleBase" id="RU003357"/>
    </source>
</evidence>
<keyword evidence="4" id="KW-0410">Iron transport</keyword>
<reference evidence="16 17" key="1">
    <citation type="submission" date="2023-02" db="EMBL/GenBank/DDBJ databases">
        <title>Genome sequence of Sphingomonas naphthae.</title>
        <authorList>
            <person name="Kim S."/>
            <person name="Heo J."/>
            <person name="Kwon S.-W."/>
        </authorList>
    </citation>
    <scope>NUCLEOTIDE SEQUENCE [LARGE SCALE GENOMIC DNA]</scope>
    <source>
        <strain evidence="16 17">KACC 18716</strain>
    </source>
</reference>
<keyword evidence="2 11" id="KW-0813">Transport</keyword>
<dbReference type="RefSeq" id="WP_273689455.1">
    <property type="nucleotide sequence ID" value="NZ_CP117411.1"/>
</dbReference>
<keyword evidence="16" id="KW-0675">Receptor</keyword>
<organism evidence="16 17">
    <name type="scientific">Sphingomonas naphthae</name>
    <dbReference type="NCBI Taxonomy" id="1813468"/>
    <lineage>
        <taxon>Bacteria</taxon>
        <taxon>Pseudomonadati</taxon>
        <taxon>Pseudomonadota</taxon>
        <taxon>Alphaproteobacteria</taxon>
        <taxon>Sphingomonadales</taxon>
        <taxon>Sphingomonadaceae</taxon>
        <taxon>Sphingomonas</taxon>
    </lineage>
</organism>
<evidence type="ECO:0000256" key="8">
    <source>
        <dbReference type="ARBA" id="ARBA00023077"/>
    </source>
</evidence>
<evidence type="ECO:0000313" key="17">
    <source>
        <dbReference type="Proteomes" id="UP001220395"/>
    </source>
</evidence>
<name>A0ABY7TMG8_9SPHN</name>
<keyword evidence="3 11" id="KW-1134">Transmembrane beta strand</keyword>
<dbReference type="PROSITE" id="PS51318">
    <property type="entry name" value="TAT"/>
    <property type="match status" value="1"/>
</dbReference>
<dbReference type="PROSITE" id="PS52016">
    <property type="entry name" value="TONB_DEPENDENT_REC_3"/>
    <property type="match status" value="1"/>
</dbReference>
<dbReference type="Pfam" id="PF00593">
    <property type="entry name" value="TonB_dep_Rec_b-barrel"/>
    <property type="match status" value="1"/>
</dbReference>
<keyword evidence="8 12" id="KW-0798">TonB box</keyword>